<dbReference type="InterPro" id="IPR013783">
    <property type="entry name" value="Ig-like_fold"/>
</dbReference>
<keyword evidence="1" id="KW-0812">Transmembrane</keyword>
<gene>
    <name evidence="2" type="ORF">UU24_C0042G0004</name>
</gene>
<name>A0A0G0TTD7_9BACT</name>
<keyword evidence="1" id="KW-1133">Transmembrane helix</keyword>
<evidence type="ECO:0000256" key="1">
    <source>
        <dbReference type="SAM" id="Phobius"/>
    </source>
</evidence>
<dbReference type="Pfam" id="PF09136">
    <property type="entry name" value="Glucodextran_B"/>
    <property type="match status" value="1"/>
</dbReference>
<keyword evidence="1" id="KW-0472">Membrane</keyword>
<reference evidence="2 3" key="1">
    <citation type="journal article" date="2015" name="Nature">
        <title>rRNA introns, odd ribosomes, and small enigmatic genomes across a large radiation of phyla.</title>
        <authorList>
            <person name="Brown C.T."/>
            <person name="Hug L.A."/>
            <person name="Thomas B.C."/>
            <person name="Sharon I."/>
            <person name="Castelle C.J."/>
            <person name="Singh A."/>
            <person name="Wilkins M.J."/>
            <person name="Williams K.H."/>
            <person name="Banfield J.F."/>
        </authorList>
    </citation>
    <scope>NUCLEOTIDE SEQUENCE [LARGE SCALE GENOMIC DNA]</scope>
</reference>
<feature type="transmembrane region" description="Helical" evidence="1">
    <location>
        <begin position="12"/>
        <end position="29"/>
    </location>
</feature>
<proteinExistence type="predicted"/>
<comment type="caution">
    <text evidence="2">The sequence shown here is derived from an EMBL/GenBank/DDBJ whole genome shotgun (WGS) entry which is preliminary data.</text>
</comment>
<sequence length="119" mass="13486">MSKERIGKRILKIVLLSIFFIFIIIYAFFRSSELIFGVEIKDVNITDGAKFEQSVIQVTGNAKNAVFISLNNREISIDKAGNFKEDIALISGYNIITLEAKDKFGHSDIKDYKLIHEAL</sequence>
<dbReference type="Gene3D" id="2.60.40.10">
    <property type="entry name" value="Immunoglobulins"/>
    <property type="match status" value="1"/>
</dbReference>
<accession>A0A0G0TTD7</accession>
<dbReference type="Proteomes" id="UP000034749">
    <property type="component" value="Unassembled WGS sequence"/>
</dbReference>
<protein>
    <submittedName>
        <fullName evidence="2">Uncharacterized protein</fullName>
    </submittedName>
</protein>
<dbReference type="EMBL" id="LBZW01000042">
    <property type="protein sequence ID" value="KKR78101.1"/>
    <property type="molecule type" value="Genomic_DNA"/>
</dbReference>
<dbReference type="AlphaFoldDB" id="A0A0G0TTD7"/>
<evidence type="ECO:0000313" key="2">
    <source>
        <dbReference type="EMBL" id="KKR78101.1"/>
    </source>
</evidence>
<evidence type="ECO:0000313" key="3">
    <source>
        <dbReference type="Proteomes" id="UP000034749"/>
    </source>
</evidence>
<organism evidence="2 3">
    <name type="scientific">Candidatus Nomurabacteria bacterium GW2011_GWA2_40_9</name>
    <dbReference type="NCBI Taxonomy" id="1618734"/>
    <lineage>
        <taxon>Bacteria</taxon>
        <taxon>Candidatus Nomuraibacteriota</taxon>
    </lineage>
</organism>